<evidence type="ECO:0000313" key="2">
    <source>
        <dbReference type="EMBL" id="CAI9157832.1"/>
    </source>
</evidence>
<accession>A0ABN8Y8D8</accession>
<dbReference type="Proteomes" id="UP001176941">
    <property type="component" value="Chromosome 16"/>
</dbReference>
<sequence>MPWCCLSLPRARESWGHQGVEGAGKQAQGSRTTWRQELEPPQLTSGQENCKGRRTEAGSESGPCPGASVGDQNQSRLLDEQDSWSPGSVTLGKSHLTQAAKRARSREGWQG</sequence>
<proteinExistence type="predicted"/>
<dbReference type="EMBL" id="OX459952">
    <property type="protein sequence ID" value="CAI9157832.1"/>
    <property type="molecule type" value="Genomic_DNA"/>
</dbReference>
<evidence type="ECO:0000256" key="1">
    <source>
        <dbReference type="SAM" id="MobiDB-lite"/>
    </source>
</evidence>
<feature type="region of interest" description="Disordered" evidence="1">
    <location>
        <begin position="13"/>
        <end position="111"/>
    </location>
</feature>
<organism evidence="2 3">
    <name type="scientific">Rangifer tarandus platyrhynchus</name>
    <name type="common">Svalbard reindeer</name>
    <dbReference type="NCBI Taxonomy" id="3082113"/>
    <lineage>
        <taxon>Eukaryota</taxon>
        <taxon>Metazoa</taxon>
        <taxon>Chordata</taxon>
        <taxon>Craniata</taxon>
        <taxon>Vertebrata</taxon>
        <taxon>Euteleostomi</taxon>
        <taxon>Mammalia</taxon>
        <taxon>Eutheria</taxon>
        <taxon>Laurasiatheria</taxon>
        <taxon>Artiodactyla</taxon>
        <taxon>Ruminantia</taxon>
        <taxon>Pecora</taxon>
        <taxon>Cervidae</taxon>
        <taxon>Odocoileinae</taxon>
        <taxon>Rangifer</taxon>
    </lineage>
</organism>
<reference evidence="2" key="1">
    <citation type="submission" date="2023-04" db="EMBL/GenBank/DDBJ databases">
        <authorList>
            <consortium name="ELIXIR-Norway"/>
        </authorList>
    </citation>
    <scope>NUCLEOTIDE SEQUENCE [LARGE SCALE GENOMIC DNA]</scope>
</reference>
<keyword evidence="3" id="KW-1185">Reference proteome</keyword>
<protein>
    <submittedName>
        <fullName evidence="2">Uncharacterized protein</fullName>
    </submittedName>
</protein>
<name>A0ABN8Y8D8_RANTA</name>
<gene>
    <name evidence="2" type="ORF">MRATA1EN1_LOCUS6794</name>
</gene>
<evidence type="ECO:0000313" key="3">
    <source>
        <dbReference type="Proteomes" id="UP001176941"/>
    </source>
</evidence>